<evidence type="ECO:0000256" key="1">
    <source>
        <dbReference type="SAM" id="MobiDB-lite"/>
    </source>
</evidence>
<feature type="compositionally biased region" description="Basic and acidic residues" evidence="1">
    <location>
        <begin position="390"/>
        <end position="408"/>
    </location>
</feature>
<dbReference type="EMBL" id="CP045737">
    <property type="protein sequence ID" value="QGG42514.1"/>
    <property type="molecule type" value="Genomic_DNA"/>
</dbReference>
<dbReference type="PANTHER" id="PTHR35811:SF1">
    <property type="entry name" value="HTH OST-TYPE DOMAIN-CONTAINING PROTEIN"/>
    <property type="match status" value="1"/>
</dbReference>
<accession>A0A5Q2MH77</accession>
<feature type="compositionally biased region" description="Basic and acidic residues" evidence="1">
    <location>
        <begin position="422"/>
        <end position="437"/>
    </location>
</feature>
<feature type="region of interest" description="Disordered" evidence="1">
    <location>
        <begin position="370"/>
        <end position="442"/>
    </location>
</feature>
<keyword evidence="4" id="KW-1185">Reference proteome</keyword>
<feature type="domain" description="NYN" evidence="2">
    <location>
        <begin position="207"/>
        <end position="361"/>
    </location>
</feature>
<sequence>MRRPAGHRGLRGVAGGQGGRHPRDRRRRPPAVRRHRQGPRRRRGDRDDRVHARGRRGVAERGHLRQRQAVQGIPRHGIARRDEQPRQEVVLEGPLLPGRGHERRHDRPRGRRGPGRVPRAAVRSRSPAHRRSDAVDVLRRCAHDPRAAGEGPLRPDHLGLAQGEPPPRHPGDGRGAQLLGSLSAAPGWLWCGPRSITDNLDLVTSRNVAVFIDAENLFKGYGKLDIPDLSMADILDQLERAAAREAGAGDIALARAYADWGALGLEDFRRDVERAGVQTMQVFSVSKAEKNAADIVLVVDCLRAAADLEQLEVFIIVSADGDFVPLVRRLHELDKYVIGATLSDHPVNNVLEQEVDQYVPLKVKPTPPAAALQPIFSGDPSAKLPTGRPARSERPRSERPARRAEQAKSEPAVTEPAVTEPVKGERAPRRAVKHEQPKGGAKISWHEMAKEIEVIHEGPATSPEDYKAIIKQILSDPKVRSFCDQLANQGGTLPILAMAIKAAAPRISPSDAKVSSMSRALRFALADTQYALARESDDTQPVLVRRANNPAGMLTDLSLDDIQRGVQ</sequence>
<feature type="compositionally biased region" description="Basic residues" evidence="1">
    <location>
        <begin position="20"/>
        <end position="43"/>
    </location>
</feature>
<gene>
    <name evidence="3" type="ORF">GEV26_14645</name>
</gene>
<feature type="compositionally biased region" description="Basic residues" evidence="1">
    <location>
        <begin position="1"/>
        <end position="10"/>
    </location>
</feature>
<reference evidence="3 4" key="1">
    <citation type="submission" date="2019-11" db="EMBL/GenBank/DDBJ databases">
        <authorList>
            <person name="Li J."/>
        </authorList>
    </citation>
    <scope>NUCLEOTIDE SEQUENCE [LARGE SCALE GENOMIC DNA]</scope>
    <source>
        <strain evidence="3 4">MF47</strain>
    </source>
</reference>
<protein>
    <submittedName>
        <fullName evidence="3">NYN domain-containing protein</fullName>
    </submittedName>
</protein>
<dbReference type="CDD" id="cd11297">
    <property type="entry name" value="PIN_LabA-like_N_1"/>
    <property type="match status" value="1"/>
</dbReference>
<dbReference type="KEGG" id="aef:GEV26_14645"/>
<organism evidence="3 4">
    <name type="scientific">Aeromicrobium yanjiei</name>
    <dbReference type="NCBI Taxonomy" id="2662028"/>
    <lineage>
        <taxon>Bacteria</taxon>
        <taxon>Bacillati</taxon>
        <taxon>Actinomycetota</taxon>
        <taxon>Actinomycetes</taxon>
        <taxon>Propionibacteriales</taxon>
        <taxon>Nocardioidaceae</taxon>
        <taxon>Aeromicrobium</taxon>
    </lineage>
</organism>
<feature type="compositionally biased region" description="Basic and acidic residues" evidence="1">
    <location>
        <begin position="130"/>
        <end position="157"/>
    </location>
</feature>
<evidence type="ECO:0000313" key="4">
    <source>
        <dbReference type="Proteomes" id="UP000392064"/>
    </source>
</evidence>
<dbReference type="AlphaFoldDB" id="A0A5Q2MH77"/>
<evidence type="ECO:0000259" key="2">
    <source>
        <dbReference type="Pfam" id="PF01936"/>
    </source>
</evidence>
<dbReference type="Gene3D" id="3.40.50.1010">
    <property type="entry name" value="5'-nuclease"/>
    <property type="match status" value="1"/>
</dbReference>
<dbReference type="InterPro" id="IPR021139">
    <property type="entry name" value="NYN"/>
</dbReference>
<proteinExistence type="predicted"/>
<dbReference type="PANTHER" id="PTHR35811">
    <property type="entry name" value="SLR1870 PROTEIN"/>
    <property type="match status" value="1"/>
</dbReference>
<dbReference type="GO" id="GO:0004540">
    <property type="term" value="F:RNA nuclease activity"/>
    <property type="evidence" value="ECO:0007669"/>
    <property type="project" value="InterPro"/>
</dbReference>
<name>A0A5Q2MH77_9ACTN</name>
<dbReference type="Proteomes" id="UP000392064">
    <property type="component" value="Chromosome"/>
</dbReference>
<feature type="region of interest" description="Disordered" evidence="1">
    <location>
        <begin position="1"/>
        <end position="175"/>
    </location>
</feature>
<evidence type="ECO:0000313" key="3">
    <source>
        <dbReference type="EMBL" id="QGG42514.1"/>
    </source>
</evidence>
<dbReference type="Pfam" id="PF01936">
    <property type="entry name" value="NYN"/>
    <property type="match status" value="1"/>
</dbReference>
<feature type="compositionally biased region" description="Basic and acidic residues" evidence="1">
    <location>
        <begin position="44"/>
        <end position="63"/>
    </location>
</feature>